<feature type="compositionally biased region" description="Basic and acidic residues" evidence="1">
    <location>
        <begin position="1"/>
        <end position="13"/>
    </location>
</feature>
<keyword evidence="4" id="KW-1185">Reference proteome</keyword>
<gene>
    <name evidence="3" type="ORF">O0I10_007207</name>
</gene>
<feature type="domain" description="UspA" evidence="2">
    <location>
        <begin position="29"/>
        <end position="169"/>
    </location>
</feature>
<dbReference type="SUPFAM" id="SSF52402">
    <property type="entry name" value="Adenine nucleotide alpha hydrolases-like"/>
    <property type="match status" value="1"/>
</dbReference>
<feature type="region of interest" description="Disordered" evidence="1">
    <location>
        <begin position="1"/>
        <end position="27"/>
    </location>
</feature>
<comment type="caution">
    <text evidence="3">The sequence shown here is derived from an EMBL/GenBank/DDBJ whole genome shotgun (WGS) entry which is preliminary data.</text>
</comment>
<dbReference type="GeneID" id="83214616"/>
<dbReference type="InterPro" id="IPR006016">
    <property type="entry name" value="UspA"/>
</dbReference>
<organism evidence="3 4">
    <name type="scientific">Lichtheimia ornata</name>
    <dbReference type="NCBI Taxonomy" id="688661"/>
    <lineage>
        <taxon>Eukaryota</taxon>
        <taxon>Fungi</taxon>
        <taxon>Fungi incertae sedis</taxon>
        <taxon>Mucoromycota</taxon>
        <taxon>Mucoromycotina</taxon>
        <taxon>Mucoromycetes</taxon>
        <taxon>Mucorales</taxon>
        <taxon>Lichtheimiaceae</taxon>
        <taxon>Lichtheimia</taxon>
    </lineage>
</organism>
<dbReference type="PRINTS" id="PR01438">
    <property type="entry name" value="UNVRSLSTRESS"/>
</dbReference>
<reference evidence="3 4" key="1">
    <citation type="submission" date="2023-03" db="EMBL/GenBank/DDBJ databases">
        <title>Genome sequence of Lichtheimia ornata CBS 291.66.</title>
        <authorList>
            <person name="Mohabir J.T."/>
            <person name="Shea T.P."/>
            <person name="Kurbessoian T."/>
            <person name="Berby B."/>
            <person name="Fontaine J."/>
            <person name="Livny J."/>
            <person name="Gnirke A."/>
            <person name="Stajich J.E."/>
            <person name="Cuomo C.A."/>
        </authorList>
    </citation>
    <scope>NUCLEOTIDE SEQUENCE [LARGE SCALE GENOMIC DNA]</scope>
    <source>
        <strain evidence="3">CBS 291.66</strain>
    </source>
</reference>
<dbReference type="AlphaFoldDB" id="A0AAD7Y0F6"/>
<proteinExistence type="predicted"/>
<protein>
    <recommendedName>
        <fullName evidence="2">UspA domain-containing protein</fullName>
    </recommendedName>
</protein>
<sequence>MSAMQDLRRDSVIEQKAAPEAPKQEQTNKRIIACSVDPTSAGYVINWILANFVRADQDQIVLMHVRPFDMPVAPYVDTTGYITEMQEDRDESHRFLKACATQFWHNGIDCKAVSMMGDPKEELMRKVKDIKADVLIMGARGLGAFKRAFLGSVSDHCVHHAPCAVVIVKHPDAPKSPKSSKSPKSKK</sequence>
<dbReference type="InterPro" id="IPR014729">
    <property type="entry name" value="Rossmann-like_a/b/a_fold"/>
</dbReference>
<dbReference type="InterPro" id="IPR006015">
    <property type="entry name" value="Universal_stress_UspA"/>
</dbReference>
<dbReference type="Proteomes" id="UP001234581">
    <property type="component" value="Unassembled WGS sequence"/>
</dbReference>
<dbReference type="PANTHER" id="PTHR31964:SF140">
    <property type="entry name" value="UNIVERSAL STRESS PROTEIN FAMILY PROTEIN"/>
    <property type="match status" value="1"/>
</dbReference>
<dbReference type="Pfam" id="PF00582">
    <property type="entry name" value="Usp"/>
    <property type="match status" value="1"/>
</dbReference>
<accession>A0AAD7Y0F6</accession>
<evidence type="ECO:0000256" key="1">
    <source>
        <dbReference type="SAM" id="MobiDB-lite"/>
    </source>
</evidence>
<evidence type="ECO:0000313" key="4">
    <source>
        <dbReference type="Proteomes" id="UP001234581"/>
    </source>
</evidence>
<dbReference type="RefSeq" id="XP_058342040.1">
    <property type="nucleotide sequence ID" value="XM_058487225.1"/>
</dbReference>
<evidence type="ECO:0000313" key="3">
    <source>
        <dbReference type="EMBL" id="KAJ8657127.1"/>
    </source>
</evidence>
<dbReference type="EMBL" id="JARTCD010000034">
    <property type="protein sequence ID" value="KAJ8657127.1"/>
    <property type="molecule type" value="Genomic_DNA"/>
</dbReference>
<dbReference type="CDD" id="cd23659">
    <property type="entry name" value="USP_At3g01520-like"/>
    <property type="match status" value="1"/>
</dbReference>
<name>A0AAD7Y0F6_9FUNG</name>
<dbReference type="Gene3D" id="3.40.50.620">
    <property type="entry name" value="HUPs"/>
    <property type="match status" value="1"/>
</dbReference>
<dbReference type="PANTHER" id="PTHR31964">
    <property type="entry name" value="ADENINE NUCLEOTIDE ALPHA HYDROLASES-LIKE SUPERFAMILY PROTEIN"/>
    <property type="match status" value="1"/>
</dbReference>
<evidence type="ECO:0000259" key="2">
    <source>
        <dbReference type="Pfam" id="PF00582"/>
    </source>
</evidence>